<gene>
    <name evidence="2" type="ORF">PILCRDRAFT_818480</name>
</gene>
<evidence type="ECO:0000313" key="3">
    <source>
        <dbReference type="Proteomes" id="UP000054166"/>
    </source>
</evidence>
<evidence type="ECO:0000259" key="1">
    <source>
        <dbReference type="Pfam" id="PF12937"/>
    </source>
</evidence>
<dbReference type="SUPFAM" id="SSF52047">
    <property type="entry name" value="RNI-like"/>
    <property type="match status" value="1"/>
</dbReference>
<name>A0A0C3FX96_PILCF</name>
<keyword evidence="3" id="KW-1185">Reference proteome</keyword>
<organism evidence="2 3">
    <name type="scientific">Piloderma croceum (strain F 1598)</name>
    <dbReference type="NCBI Taxonomy" id="765440"/>
    <lineage>
        <taxon>Eukaryota</taxon>
        <taxon>Fungi</taxon>
        <taxon>Dikarya</taxon>
        <taxon>Basidiomycota</taxon>
        <taxon>Agaricomycotina</taxon>
        <taxon>Agaricomycetes</taxon>
        <taxon>Agaricomycetidae</taxon>
        <taxon>Atheliales</taxon>
        <taxon>Atheliaceae</taxon>
        <taxon>Piloderma</taxon>
    </lineage>
</organism>
<proteinExistence type="predicted"/>
<dbReference type="EMBL" id="KN832988">
    <property type="protein sequence ID" value="KIM84159.1"/>
    <property type="molecule type" value="Genomic_DNA"/>
</dbReference>
<dbReference type="Gene3D" id="1.20.1280.50">
    <property type="match status" value="1"/>
</dbReference>
<dbReference type="Gene3D" id="3.80.10.10">
    <property type="entry name" value="Ribonuclease Inhibitor"/>
    <property type="match status" value="1"/>
</dbReference>
<feature type="domain" description="F-box" evidence="1">
    <location>
        <begin position="91"/>
        <end position="147"/>
    </location>
</feature>
<dbReference type="HOGENOM" id="CLU_018544_12_1_1"/>
<dbReference type="InParanoid" id="A0A0C3FX96"/>
<dbReference type="InterPro" id="IPR001810">
    <property type="entry name" value="F-box_dom"/>
</dbReference>
<sequence length="521" mass="58472">MSSTLCERCGHTVVNDIELPTTPVPELLGGNYIATESQTQMICDTISSAQADISQLDGEITRLQAVLDGLAHKRDALHKYTNLHMALVAPIRRLPPEVLSEIFMQCMDEKNLSNLRLNTAPLLVGSVSSRWRTIALSTPRLWASFSLTIRPKYLKTDVVLAKAWLARADTCPLTICLSSKDCYQNTMKPLMDVFLLHCEQWYDIYLSVPLQVLHSLAPAKDRLPRLQKLYLNFDLEETISIFKFAPRLRWLRLTTSLAPGPSMAKVPWNQIEYLDMGNCQLDQCLDLLRVTPNLEKCAVWLSHSEPRRSHSPVQLLRLRSLAIIGDPSNLIDKLLLPNLSEISITALGAPWTATHQLTSLLSQCSLAKLSLCSDEPPSDDVMIQILQTCPSLVELNLRGNCSQCMTRSFLEQFASDRDREDSITKQLVPMLHTIKVDYSLGYFNIHDFADAIQSRIVLSGNCVASNAIARLQAVTIEHISSFFDSNVDSNATCATIIPRLRQLRRETGLEIIFLRDGEDTL</sequence>
<accession>A0A0C3FX96</accession>
<evidence type="ECO:0000313" key="2">
    <source>
        <dbReference type="EMBL" id="KIM84159.1"/>
    </source>
</evidence>
<dbReference type="Proteomes" id="UP000054166">
    <property type="component" value="Unassembled WGS sequence"/>
</dbReference>
<protein>
    <recommendedName>
        <fullName evidence="1">F-box domain-containing protein</fullName>
    </recommendedName>
</protein>
<reference evidence="2 3" key="1">
    <citation type="submission" date="2014-04" db="EMBL/GenBank/DDBJ databases">
        <authorList>
            <consortium name="DOE Joint Genome Institute"/>
            <person name="Kuo A."/>
            <person name="Tarkka M."/>
            <person name="Buscot F."/>
            <person name="Kohler A."/>
            <person name="Nagy L.G."/>
            <person name="Floudas D."/>
            <person name="Copeland A."/>
            <person name="Barry K.W."/>
            <person name="Cichocki N."/>
            <person name="Veneault-Fourrey C."/>
            <person name="LaButti K."/>
            <person name="Lindquist E.A."/>
            <person name="Lipzen A."/>
            <person name="Lundell T."/>
            <person name="Morin E."/>
            <person name="Murat C."/>
            <person name="Sun H."/>
            <person name="Tunlid A."/>
            <person name="Henrissat B."/>
            <person name="Grigoriev I.V."/>
            <person name="Hibbett D.S."/>
            <person name="Martin F."/>
            <person name="Nordberg H.P."/>
            <person name="Cantor M.N."/>
            <person name="Hua S.X."/>
        </authorList>
    </citation>
    <scope>NUCLEOTIDE SEQUENCE [LARGE SCALE GENOMIC DNA]</scope>
    <source>
        <strain evidence="2 3">F 1598</strain>
    </source>
</reference>
<reference evidence="3" key="2">
    <citation type="submission" date="2015-01" db="EMBL/GenBank/DDBJ databases">
        <title>Evolutionary Origins and Diversification of the Mycorrhizal Mutualists.</title>
        <authorList>
            <consortium name="DOE Joint Genome Institute"/>
            <consortium name="Mycorrhizal Genomics Consortium"/>
            <person name="Kohler A."/>
            <person name="Kuo A."/>
            <person name="Nagy L.G."/>
            <person name="Floudas D."/>
            <person name="Copeland A."/>
            <person name="Barry K.W."/>
            <person name="Cichocki N."/>
            <person name="Veneault-Fourrey C."/>
            <person name="LaButti K."/>
            <person name="Lindquist E.A."/>
            <person name="Lipzen A."/>
            <person name="Lundell T."/>
            <person name="Morin E."/>
            <person name="Murat C."/>
            <person name="Riley R."/>
            <person name="Ohm R."/>
            <person name="Sun H."/>
            <person name="Tunlid A."/>
            <person name="Henrissat B."/>
            <person name="Grigoriev I.V."/>
            <person name="Hibbett D.S."/>
            <person name="Martin F."/>
        </authorList>
    </citation>
    <scope>NUCLEOTIDE SEQUENCE [LARGE SCALE GENOMIC DNA]</scope>
    <source>
        <strain evidence="3">F 1598</strain>
    </source>
</reference>
<dbReference type="OrthoDB" id="3063971at2759"/>
<dbReference type="InterPro" id="IPR032675">
    <property type="entry name" value="LRR_dom_sf"/>
</dbReference>
<dbReference type="Pfam" id="PF12937">
    <property type="entry name" value="F-box-like"/>
    <property type="match status" value="1"/>
</dbReference>
<dbReference type="AlphaFoldDB" id="A0A0C3FX96"/>
<dbReference type="STRING" id="765440.A0A0C3FX96"/>